<keyword evidence="11" id="KW-1185">Reference proteome</keyword>
<dbReference type="GO" id="GO:0016125">
    <property type="term" value="P:sterol metabolic process"/>
    <property type="evidence" value="ECO:0007669"/>
    <property type="project" value="EnsemblFungi"/>
</dbReference>
<feature type="transmembrane region" description="Helical" evidence="8">
    <location>
        <begin position="12"/>
        <end position="33"/>
    </location>
</feature>
<dbReference type="GO" id="GO:0016042">
    <property type="term" value="P:lipid catabolic process"/>
    <property type="evidence" value="ECO:0007669"/>
    <property type="project" value="UniProtKB-KW"/>
</dbReference>
<evidence type="ECO:0000256" key="6">
    <source>
        <dbReference type="ARBA" id="ARBA00023098"/>
    </source>
</evidence>
<dbReference type="RefSeq" id="XP_019038911.1">
    <property type="nucleotide sequence ID" value="XM_019183341.1"/>
</dbReference>
<accession>A0A1E3P3C3</accession>
<evidence type="ECO:0000256" key="2">
    <source>
        <dbReference type="ARBA" id="ARBA00022692"/>
    </source>
</evidence>
<dbReference type="InterPro" id="IPR029058">
    <property type="entry name" value="AB_hydrolase_fold"/>
</dbReference>
<keyword evidence="6" id="KW-0443">Lipid metabolism</keyword>
<evidence type="ECO:0000256" key="4">
    <source>
        <dbReference type="ARBA" id="ARBA00022963"/>
    </source>
</evidence>
<feature type="domain" description="AB hydrolase-1" evidence="9">
    <location>
        <begin position="127"/>
        <end position="423"/>
    </location>
</feature>
<dbReference type="FunFam" id="3.40.50.1820:FF:000095">
    <property type="entry name" value="Triglyceride lipase-cholesterol esterase"/>
    <property type="match status" value="1"/>
</dbReference>
<gene>
    <name evidence="10" type="ORF">WICANDRAFT_62289</name>
</gene>
<dbReference type="EMBL" id="KV454210">
    <property type="protein sequence ID" value="ODQ59704.1"/>
    <property type="molecule type" value="Genomic_DNA"/>
</dbReference>
<dbReference type="STRING" id="683960.A0A1E3P3C3"/>
<dbReference type="OrthoDB" id="9974421at2759"/>
<protein>
    <recommendedName>
        <fullName evidence="9">AB hydrolase-1 domain-containing protein</fullName>
    </recommendedName>
</protein>
<keyword evidence="5 8" id="KW-1133">Transmembrane helix</keyword>
<dbReference type="AlphaFoldDB" id="A0A1E3P3C3"/>
<dbReference type="Proteomes" id="UP000094112">
    <property type="component" value="Unassembled WGS sequence"/>
</dbReference>
<dbReference type="GO" id="GO:0016020">
    <property type="term" value="C:membrane"/>
    <property type="evidence" value="ECO:0007669"/>
    <property type="project" value="UniProtKB-SubCell"/>
</dbReference>
<sequence>MVIPFLGRLSLLEWPMVIVSFVFAYIEFIISIITKCLPSPIIHLCTNIINQVYTVFLLSPNEEDIYSIPKTKSYIDMLKLRNKIQNTENIKQIGEIFGHEIDDHIVKTNDGYLLCLHRIKPKVENAPIVYLHHGLLMCSDIWCVNIEKNKNIPFLLHDLGFDVWLGNNRGNKYSTKHIYLKPNDVKFWDFSIDEFAIYDIPDSISYILNYTNQQDLTYIGFSQGSAQAFAALSINPILNKQVKLFIALSPAMTPRGLHHKVVDALIKTSPNIMYLIFGKKTLLPTASFWESIIYPPLFVKIIDKSNEMLFNWKSLNINFNQKISSYSHLYSPTSVKSIVHWFQIIRNSNFQMFDEDFSITNTISKPFRNPNFPTRTNIKVPIRLIYGTIDSLVDINVMKKLLPSDDIETVGVLDHEHLDLIWGDDIEDLVFPHILKFLNIDSKGTSAIQNDNDSDNEKVSSY</sequence>
<dbReference type="Gene3D" id="3.40.50.1820">
    <property type="entry name" value="alpha/beta hydrolase"/>
    <property type="match status" value="1"/>
</dbReference>
<comment type="subcellular location">
    <subcellularLocation>
        <location evidence="1">Membrane</location>
        <topology evidence="1">Single-pass membrane protein</topology>
    </subcellularLocation>
</comment>
<dbReference type="SUPFAM" id="SSF53474">
    <property type="entry name" value="alpha/beta-Hydrolases"/>
    <property type="match status" value="1"/>
</dbReference>
<evidence type="ECO:0000259" key="9">
    <source>
        <dbReference type="Pfam" id="PF00561"/>
    </source>
</evidence>
<keyword evidence="3" id="KW-0378">Hydrolase</keyword>
<evidence type="ECO:0000256" key="5">
    <source>
        <dbReference type="ARBA" id="ARBA00022989"/>
    </source>
</evidence>
<evidence type="ECO:0000256" key="1">
    <source>
        <dbReference type="ARBA" id="ARBA00004167"/>
    </source>
</evidence>
<dbReference type="GeneID" id="30200587"/>
<dbReference type="InterPro" id="IPR000073">
    <property type="entry name" value="AB_hydrolase_1"/>
</dbReference>
<organism evidence="10 11">
    <name type="scientific">Wickerhamomyces anomalus (strain ATCC 58044 / CBS 1984 / NCYC 433 / NRRL Y-366-8)</name>
    <name type="common">Yeast</name>
    <name type="synonym">Hansenula anomala</name>
    <dbReference type="NCBI Taxonomy" id="683960"/>
    <lineage>
        <taxon>Eukaryota</taxon>
        <taxon>Fungi</taxon>
        <taxon>Dikarya</taxon>
        <taxon>Ascomycota</taxon>
        <taxon>Saccharomycotina</taxon>
        <taxon>Saccharomycetes</taxon>
        <taxon>Phaffomycetales</taxon>
        <taxon>Wickerhamomycetaceae</taxon>
        <taxon>Wickerhamomyces</taxon>
    </lineage>
</organism>
<proteinExistence type="predicted"/>
<evidence type="ECO:0000256" key="3">
    <source>
        <dbReference type="ARBA" id="ARBA00022801"/>
    </source>
</evidence>
<dbReference type="PANTHER" id="PTHR11005">
    <property type="entry name" value="LYSOSOMAL ACID LIPASE-RELATED"/>
    <property type="match status" value="1"/>
</dbReference>
<keyword evidence="7 8" id="KW-0472">Membrane</keyword>
<dbReference type="Pfam" id="PF00561">
    <property type="entry name" value="Abhydrolase_1"/>
    <property type="match status" value="1"/>
</dbReference>
<keyword evidence="2 8" id="KW-0812">Transmembrane</keyword>
<evidence type="ECO:0000313" key="10">
    <source>
        <dbReference type="EMBL" id="ODQ59704.1"/>
    </source>
</evidence>
<reference evidence="10 11" key="1">
    <citation type="journal article" date="2016" name="Proc. Natl. Acad. Sci. U.S.A.">
        <title>Comparative genomics of biotechnologically important yeasts.</title>
        <authorList>
            <person name="Riley R."/>
            <person name="Haridas S."/>
            <person name="Wolfe K.H."/>
            <person name="Lopes M.R."/>
            <person name="Hittinger C.T."/>
            <person name="Goeker M."/>
            <person name="Salamov A.A."/>
            <person name="Wisecaver J.H."/>
            <person name="Long T.M."/>
            <person name="Calvey C.H."/>
            <person name="Aerts A.L."/>
            <person name="Barry K.W."/>
            <person name="Choi C."/>
            <person name="Clum A."/>
            <person name="Coughlan A.Y."/>
            <person name="Deshpande S."/>
            <person name="Douglass A.P."/>
            <person name="Hanson S.J."/>
            <person name="Klenk H.-P."/>
            <person name="LaButti K.M."/>
            <person name="Lapidus A."/>
            <person name="Lindquist E.A."/>
            <person name="Lipzen A.M."/>
            <person name="Meier-Kolthoff J.P."/>
            <person name="Ohm R.A."/>
            <person name="Otillar R.P."/>
            <person name="Pangilinan J.L."/>
            <person name="Peng Y."/>
            <person name="Rokas A."/>
            <person name="Rosa C.A."/>
            <person name="Scheuner C."/>
            <person name="Sibirny A.A."/>
            <person name="Slot J.C."/>
            <person name="Stielow J.B."/>
            <person name="Sun H."/>
            <person name="Kurtzman C.P."/>
            <person name="Blackwell M."/>
            <person name="Grigoriev I.V."/>
            <person name="Jeffries T.W."/>
        </authorList>
    </citation>
    <scope>NUCLEOTIDE SEQUENCE [LARGE SCALE GENOMIC DNA]</scope>
    <source>
        <strain evidence="11">ATCC 58044 / CBS 1984 / NCYC 433 / NRRL Y-366-8</strain>
    </source>
</reference>
<evidence type="ECO:0000256" key="7">
    <source>
        <dbReference type="ARBA" id="ARBA00023136"/>
    </source>
</evidence>
<keyword evidence="4" id="KW-0442">Lipid degradation</keyword>
<dbReference type="GO" id="GO:0004771">
    <property type="term" value="F:sterol ester esterase activity"/>
    <property type="evidence" value="ECO:0007669"/>
    <property type="project" value="EnsemblFungi"/>
</dbReference>
<evidence type="ECO:0000313" key="11">
    <source>
        <dbReference type="Proteomes" id="UP000094112"/>
    </source>
</evidence>
<evidence type="ECO:0000256" key="8">
    <source>
        <dbReference type="SAM" id="Phobius"/>
    </source>
</evidence>
<dbReference type="GO" id="GO:0005811">
    <property type="term" value="C:lipid droplet"/>
    <property type="evidence" value="ECO:0007669"/>
    <property type="project" value="EnsemblFungi"/>
</dbReference>
<name>A0A1E3P3C3_WICAA</name>